<dbReference type="EMBL" id="MASW01000001">
    <property type="protein sequence ID" value="PXY32529.1"/>
    <property type="molecule type" value="Genomic_DNA"/>
</dbReference>
<dbReference type="Gene3D" id="3.30.450.20">
    <property type="entry name" value="PAS domain"/>
    <property type="match status" value="1"/>
</dbReference>
<evidence type="ECO:0000313" key="2">
    <source>
        <dbReference type="Proteomes" id="UP000249915"/>
    </source>
</evidence>
<reference evidence="1 2" key="1">
    <citation type="submission" date="2016-07" db="EMBL/GenBank/DDBJ databases">
        <title>Draft genome sequence of Prauserella muralis DSM 45305, isolated from a mould-covered wall in an indoor environment.</title>
        <authorList>
            <person name="Ruckert C."/>
            <person name="Albersmeier A."/>
            <person name="Jiang C.-L."/>
            <person name="Jiang Y."/>
            <person name="Kalinowski J."/>
            <person name="Schneider O."/>
            <person name="Winkler A."/>
            <person name="Zotchev S.B."/>
        </authorList>
    </citation>
    <scope>NUCLEOTIDE SEQUENCE [LARGE SCALE GENOMIC DNA]</scope>
    <source>
        <strain evidence="1 2">DSM 45305</strain>
    </source>
</reference>
<organism evidence="1 2">
    <name type="scientific">Prauserella muralis</name>
    <dbReference type="NCBI Taxonomy" id="588067"/>
    <lineage>
        <taxon>Bacteria</taxon>
        <taxon>Bacillati</taxon>
        <taxon>Actinomycetota</taxon>
        <taxon>Actinomycetes</taxon>
        <taxon>Pseudonocardiales</taxon>
        <taxon>Pseudonocardiaceae</taxon>
        <taxon>Prauserella</taxon>
    </lineage>
</organism>
<dbReference type="OrthoDB" id="8687362at2"/>
<dbReference type="RefSeq" id="WP_112280555.1">
    <property type="nucleotide sequence ID" value="NZ_MASW01000001.1"/>
</dbReference>
<dbReference type="CDD" id="cd12913">
    <property type="entry name" value="PDC1_MCP_like"/>
    <property type="match status" value="1"/>
</dbReference>
<accession>A0A2V4BEQ9</accession>
<dbReference type="Pfam" id="PF22673">
    <property type="entry name" value="MCP-like_PDC_1"/>
    <property type="match status" value="1"/>
</dbReference>
<sequence>MVTNTRALLGDEIVEQVSALVEAVFDGLGPLATQAGGLFAGESPPSAADLERLRPLVLDALSGVHGLVVGAGFIAAPHALADQELGFEWWTATGDTQPRQLFISLDPSSDHFLDYTRQSWFTVPRDTGRRHITGPYVDYLCTDEYTLTFTVPVRAGGTFAGVVGSDVYVRELERLLQRRLRGLPGRAALVNTQGRVIVSNTPRQPAGSLVRAFDIPAWWGSGAEPVSEPDTTLRRCGDAPIALLVAR</sequence>
<dbReference type="Proteomes" id="UP000249915">
    <property type="component" value="Unassembled WGS sequence"/>
</dbReference>
<proteinExistence type="predicted"/>
<keyword evidence="2" id="KW-1185">Reference proteome</keyword>
<name>A0A2V4BEQ9_9PSEU</name>
<dbReference type="AlphaFoldDB" id="A0A2V4BEQ9"/>
<comment type="caution">
    <text evidence="1">The sequence shown here is derived from an EMBL/GenBank/DDBJ whole genome shotgun (WGS) entry which is preliminary data.</text>
</comment>
<protein>
    <submittedName>
        <fullName evidence="1">Uncharacterized protein</fullName>
    </submittedName>
</protein>
<evidence type="ECO:0000313" key="1">
    <source>
        <dbReference type="EMBL" id="PXY32529.1"/>
    </source>
</evidence>
<gene>
    <name evidence="1" type="ORF">BAY60_09770</name>
</gene>